<dbReference type="AlphaFoldDB" id="X1M936"/>
<organism evidence="1">
    <name type="scientific">marine sediment metagenome</name>
    <dbReference type="NCBI Taxonomy" id="412755"/>
    <lineage>
        <taxon>unclassified sequences</taxon>
        <taxon>metagenomes</taxon>
        <taxon>ecological metagenomes</taxon>
    </lineage>
</organism>
<dbReference type="Gene3D" id="3.40.140.30">
    <property type="entry name" value="Hypothetical protein TM1506"/>
    <property type="match status" value="1"/>
</dbReference>
<protein>
    <recommendedName>
        <fullName evidence="2">DUF1893 domain-containing protein</fullName>
    </recommendedName>
</protein>
<dbReference type="InterPro" id="IPR015067">
    <property type="entry name" value="DUF1893_TM1506-like"/>
</dbReference>
<dbReference type="GO" id="GO:0003824">
    <property type="term" value="F:catalytic activity"/>
    <property type="evidence" value="ECO:0007669"/>
    <property type="project" value="InterPro"/>
</dbReference>
<gene>
    <name evidence="1" type="ORF">S06H3_18382</name>
</gene>
<reference evidence="1" key="1">
    <citation type="journal article" date="2014" name="Front. Microbiol.">
        <title>High frequency of phylogenetically diverse reductive dehalogenase-homologous genes in deep subseafloor sedimentary metagenomes.</title>
        <authorList>
            <person name="Kawai M."/>
            <person name="Futagami T."/>
            <person name="Toyoda A."/>
            <person name="Takaki Y."/>
            <person name="Nishi S."/>
            <person name="Hori S."/>
            <person name="Arai W."/>
            <person name="Tsubouchi T."/>
            <person name="Morono Y."/>
            <person name="Uchiyama I."/>
            <person name="Ito T."/>
            <person name="Fujiyama A."/>
            <person name="Inagaki F."/>
            <person name="Takami H."/>
        </authorList>
    </citation>
    <scope>NUCLEOTIDE SEQUENCE</scope>
    <source>
        <strain evidence="1">Expedition CK06-06</strain>
    </source>
</reference>
<proteinExistence type="predicted"/>
<dbReference type="SUPFAM" id="SSF53927">
    <property type="entry name" value="Cytidine deaminase-like"/>
    <property type="match status" value="1"/>
</dbReference>
<evidence type="ECO:0008006" key="2">
    <source>
        <dbReference type="Google" id="ProtNLM"/>
    </source>
</evidence>
<comment type="caution">
    <text evidence="1">The sequence shown here is derived from an EMBL/GenBank/DDBJ whole genome shotgun (WGS) entry which is preliminary data.</text>
</comment>
<dbReference type="InterPro" id="IPR037081">
    <property type="entry name" value="Hyp_TM1506"/>
</dbReference>
<dbReference type="EMBL" id="BARV01009289">
    <property type="protein sequence ID" value="GAI14601.1"/>
    <property type="molecule type" value="Genomic_DNA"/>
</dbReference>
<evidence type="ECO:0000313" key="1">
    <source>
        <dbReference type="EMBL" id="GAI14601.1"/>
    </source>
</evidence>
<name>X1M936_9ZZZZ</name>
<accession>X1M936</accession>
<dbReference type="Pfam" id="PF08973">
    <property type="entry name" value="TM1506"/>
    <property type="match status" value="1"/>
</dbReference>
<sequence>MEDIELARSLLEEENLNLIIVKGGRVLFSSKESGVAPLFRVVQSMGKSLYNAALADRIVGSAVAMLCLHARITSVYAGVASQGALDMLGRQGVTINTKKVVPHISNYDGTDLCPFEKMAAGCQKPSELFAALQSLFAEGEQ</sequence>
<dbReference type="InterPro" id="IPR016193">
    <property type="entry name" value="Cytidine_deaminase-like"/>
</dbReference>